<name>X1DUL7_9ZZZZ</name>
<dbReference type="InterPro" id="IPR002347">
    <property type="entry name" value="SDR_fam"/>
</dbReference>
<evidence type="ECO:0000256" key="2">
    <source>
        <dbReference type="ARBA" id="ARBA00023002"/>
    </source>
</evidence>
<protein>
    <recommendedName>
        <fullName evidence="4">SDR family NAD(P)-dependent oxidoreductase</fullName>
    </recommendedName>
</protein>
<organism evidence="3">
    <name type="scientific">marine sediment metagenome</name>
    <dbReference type="NCBI Taxonomy" id="412755"/>
    <lineage>
        <taxon>unclassified sequences</taxon>
        <taxon>metagenomes</taxon>
        <taxon>ecological metagenomes</taxon>
    </lineage>
</organism>
<proteinExistence type="inferred from homology"/>
<comment type="caution">
    <text evidence="3">The sequence shown here is derived from an EMBL/GenBank/DDBJ whole genome shotgun (WGS) entry which is preliminary data.</text>
</comment>
<evidence type="ECO:0000313" key="3">
    <source>
        <dbReference type="EMBL" id="GAH11925.1"/>
    </source>
</evidence>
<dbReference type="InterPro" id="IPR036291">
    <property type="entry name" value="NAD(P)-bd_dom_sf"/>
</dbReference>
<dbReference type="Pfam" id="PF00106">
    <property type="entry name" value="adh_short"/>
    <property type="match status" value="1"/>
</dbReference>
<dbReference type="EMBL" id="BART01031212">
    <property type="protein sequence ID" value="GAH11925.1"/>
    <property type="molecule type" value="Genomic_DNA"/>
</dbReference>
<dbReference type="GO" id="GO:0016491">
    <property type="term" value="F:oxidoreductase activity"/>
    <property type="evidence" value="ECO:0007669"/>
    <property type="project" value="UniProtKB-KW"/>
</dbReference>
<reference evidence="3" key="1">
    <citation type="journal article" date="2014" name="Front. Microbiol.">
        <title>High frequency of phylogenetically diverse reductive dehalogenase-homologous genes in deep subseafloor sedimentary metagenomes.</title>
        <authorList>
            <person name="Kawai M."/>
            <person name="Futagami T."/>
            <person name="Toyoda A."/>
            <person name="Takaki Y."/>
            <person name="Nishi S."/>
            <person name="Hori S."/>
            <person name="Arai W."/>
            <person name="Tsubouchi T."/>
            <person name="Morono Y."/>
            <person name="Uchiyama I."/>
            <person name="Ito T."/>
            <person name="Fujiyama A."/>
            <person name="Inagaki F."/>
            <person name="Takami H."/>
        </authorList>
    </citation>
    <scope>NUCLEOTIDE SEQUENCE</scope>
    <source>
        <strain evidence="3">Expedition CK06-06</strain>
    </source>
</reference>
<feature type="non-terminal residue" evidence="3">
    <location>
        <position position="54"/>
    </location>
</feature>
<dbReference type="PANTHER" id="PTHR43477:SF1">
    <property type="entry name" value="DIHYDROANTICAPSIN 7-DEHYDROGENASE"/>
    <property type="match status" value="1"/>
</dbReference>
<gene>
    <name evidence="3" type="ORF">S01H4_54267</name>
</gene>
<keyword evidence="2" id="KW-0560">Oxidoreductase</keyword>
<dbReference type="PANTHER" id="PTHR43477">
    <property type="entry name" value="DIHYDROANTICAPSIN 7-DEHYDROGENASE"/>
    <property type="match status" value="1"/>
</dbReference>
<comment type="similarity">
    <text evidence="1">Belongs to the short-chain dehydrogenases/reductases (SDR) family.</text>
</comment>
<dbReference type="AlphaFoldDB" id="X1DUL7"/>
<evidence type="ECO:0008006" key="4">
    <source>
        <dbReference type="Google" id="ProtNLM"/>
    </source>
</evidence>
<accession>X1DUL7</accession>
<sequence>MKDFKGKVAVITGAASGIGRALAEKCAHEGMKVVISDIDEKGLRRTERRLKREG</sequence>
<dbReference type="Gene3D" id="3.40.50.720">
    <property type="entry name" value="NAD(P)-binding Rossmann-like Domain"/>
    <property type="match status" value="1"/>
</dbReference>
<dbReference type="SUPFAM" id="SSF51735">
    <property type="entry name" value="NAD(P)-binding Rossmann-fold domains"/>
    <property type="match status" value="1"/>
</dbReference>
<dbReference type="InterPro" id="IPR051122">
    <property type="entry name" value="SDR_DHRS6-like"/>
</dbReference>
<evidence type="ECO:0000256" key="1">
    <source>
        <dbReference type="ARBA" id="ARBA00006484"/>
    </source>
</evidence>